<keyword evidence="1" id="KW-0812">Transmembrane</keyword>
<feature type="transmembrane region" description="Helical" evidence="1">
    <location>
        <begin position="198"/>
        <end position="219"/>
    </location>
</feature>
<dbReference type="EMBL" id="QHHU01000018">
    <property type="protein sequence ID" value="RSM44833.1"/>
    <property type="molecule type" value="Genomic_DNA"/>
</dbReference>
<name>A0A428WP51_AMYBA</name>
<keyword evidence="1" id="KW-1133">Transmembrane helix</keyword>
<proteinExistence type="predicted"/>
<protein>
    <submittedName>
        <fullName evidence="2">Uncharacterized protein</fullName>
    </submittedName>
</protein>
<accession>A0A428WP51</accession>
<dbReference type="RefSeq" id="WP_020639608.1">
    <property type="nucleotide sequence ID" value="NZ_QHHU01000018.1"/>
</dbReference>
<sequence length="297" mass="32871">MIDSIFRTVSGRASQRVFGAALLATAFLGAAVAAWSSHDGGALIARTTRWLTGRSGFEQGLATAAVLVGVTLVAVVVLAMTPQVLRWLQGYWPTWLDPVRARLVRRITSAADRDAGAMQELEREQRTDARLDRRLRQLPSESDRYLPTTLGNLVRAAQTRPIDKYGLDPVAIWPHLFLVMPEPTQKEITAAVNALERAVMAVFWCLLLVVLGPWVWWVAPLGIAAAVLLQRTVVHGAARTHAELIEAAVDLHRLDLYRKLRWPLPANPAEERELGEQLVSYLRYGSDSAKPTFTVAE</sequence>
<dbReference type="Proteomes" id="UP000286716">
    <property type="component" value="Unassembled WGS sequence"/>
</dbReference>
<feature type="transmembrane region" description="Helical" evidence="1">
    <location>
        <begin position="60"/>
        <end position="80"/>
    </location>
</feature>
<gene>
    <name evidence="2" type="ORF">DMA12_14905</name>
</gene>
<evidence type="ECO:0000256" key="1">
    <source>
        <dbReference type="SAM" id="Phobius"/>
    </source>
</evidence>
<evidence type="ECO:0000313" key="2">
    <source>
        <dbReference type="EMBL" id="RSM44833.1"/>
    </source>
</evidence>
<organism evidence="2 3">
    <name type="scientific">Amycolatopsis balhimycina DSM 5908</name>
    <dbReference type="NCBI Taxonomy" id="1081091"/>
    <lineage>
        <taxon>Bacteria</taxon>
        <taxon>Bacillati</taxon>
        <taxon>Actinomycetota</taxon>
        <taxon>Actinomycetes</taxon>
        <taxon>Pseudonocardiales</taxon>
        <taxon>Pseudonocardiaceae</taxon>
        <taxon>Amycolatopsis</taxon>
    </lineage>
</organism>
<keyword evidence="1" id="KW-0472">Membrane</keyword>
<keyword evidence="3" id="KW-1185">Reference proteome</keyword>
<dbReference type="OrthoDB" id="529448at2"/>
<evidence type="ECO:0000313" key="3">
    <source>
        <dbReference type="Proteomes" id="UP000286716"/>
    </source>
</evidence>
<reference evidence="2 3" key="1">
    <citation type="submission" date="2018-05" db="EMBL/GenBank/DDBJ databases">
        <title>Evolution of GPA BGCs.</title>
        <authorList>
            <person name="Waglechner N."/>
            <person name="Wright G.D."/>
        </authorList>
    </citation>
    <scope>NUCLEOTIDE SEQUENCE [LARGE SCALE GENOMIC DNA]</scope>
    <source>
        <strain evidence="2 3">DSM 5908</strain>
    </source>
</reference>
<dbReference type="AlphaFoldDB" id="A0A428WP51"/>
<comment type="caution">
    <text evidence="2">The sequence shown here is derived from an EMBL/GenBank/DDBJ whole genome shotgun (WGS) entry which is preliminary data.</text>
</comment>